<evidence type="ECO:0000313" key="2">
    <source>
        <dbReference type="Proteomes" id="UP001153332"/>
    </source>
</evidence>
<accession>A0ACC2JII1</accession>
<evidence type="ECO:0000313" key="1">
    <source>
        <dbReference type="EMBL" id="KAJ8127297.1"/>
    </source>
</evidence>
<protein>
    <submittedName>
        <fullName evidence="1">Uncharacterized protein</fullName>
    </submittedName>
</protein>
<name>A0ACC2JII1_9PEZI</name>
<organism evidence="1 2">
    <name type="scientific">Lasiodiplodia mahajangana</name>
    <dbReference type="NCBI Taxonomy" id="1108764"/>
    <lineage>
        <taxon>Eukaryota</taxon>
        <taxon>Fungi</taxon>
        <taxon>Dikarya</taxon>
        <taxon>Ascomycota</taxon>
        <taxon>Pezizomycotina</taxon>
        <taxon>Dothideomycetes</taxon>
        <taxon>Dothideomycetes incertae sedis</taxon>
        <taxon>Botryosphaeriales</taxon>
        <taxon>Botryosphaeriaceae</taxon>
        <taxon>Lasiodiplodia</taxon>
    </lineage>
</organism>
<dbReference type="EMBL" id="JAPUUL010001480">
    <property type="protein sequence ID" value="KAJ8127297.1"/>
    <property type="molecule type" value="Genomic_DNA"/>
</dbReference>
<reference evidence="1" key="1">
    <citation type="submission" date="2022-12" db="EMBL/GenBank/DDBJ databases">
        <title>Genome Sequence of Lasiodiplodia mahajangana.</title>
        <authorList>
            <person name="Buettner E."/>
        </authorList>
    </citation>
    <scope>NUCLEOTIDE SEQUENCE</scope>
    <source>
        <strain evidence="1">VT137</strain>
    </source>
</reference>
<gene>
    <name evidence="1" type="ORF">O1611_g6341</name>
</gene>
<comment type="caution">
    <text evidence="1">The sequence shown here is derived from an EMBL/GenBank/DDBJ whole genome shotgun (WGS) entry which is preliminary data.</text>
</comment>
<proteinExistence type="predicted"/>
<dbReference type="Proteomes" id="UP001153332">
    <property type="component" value="Unassembled WGS sequence"/>
</dbReference>
<sequence length="230" mass="26009">MPKRHATTSDLDAIVWIAIATSPADPVSPYRYPGMKQFPEVYAQNTRIRYGEYLADPDNITMVFEYPSHEDESVTKPVAFSIWALRPSQRPARTAVPAAQLAPDITPISTIQNGKPIDRRDASLVRIEAHRADLSVNKKRLFDDRYGDRQLYLKMLACHPDYQRLGAGTQLVEWGISKARAERLTITLFASPMGANLYRRLHFQDAGRFCTQVPGEDEVLESRAMVLTTM</sequence>
<keyword evidence="2" id="KW-1185">Reference proteome</keyword>